<dbReference type="AlphaFoldDB" id="A0A820RP23"/>
<organism evidence="1 2">
    <name type="scientific">Adineta steineri</name>
    <dbReference type="NCBI Taxonomy" id="433720"/>
    <lineage>
        <taxon>Eukaryota</taxon>
        <taxon>Metazoa</taxon>
        <taxon>Spiralia</taxon>
        <taxon>Gnathifera</taxon>
        <taxon>Rotifera</taxon>
        <taxon>Eurotatoria</taxon>
        <taxon>Bdelloidea</taxon>
        <taxon>Adinetida</taxon>
        <taxon>Adinetidae</taxon>
        <taxon>Adineta</taxon>
    </lineage>
</organism>
<reference evidence="1" key="1">
    <citation type="submission" date="2021-02" db="EMBL/GenBank/DDBJ databases">
        <authorList>
            <person name="Nowell W R."/>
        </authorList>
    </citation>
    <scope>NUCLEOTIDE SEQUENCE</scope>
</reference>
<evidence type="ECO:0000313" key="2">
    <source>
        <dbReference type="Proteomes" id="UP000663844"/>
    </source>
</evidence>
<dbReference type="Proteomes" id="UP000663844">
    <property type="component" value="Unassembled WGS sequence"/>
</dbReference>
<dbReference type="EMBL" id="CAJOAZ010031321">
    <property type="protein sequence ID" value="CAF4439363.1"/>
    <property type="molecule type" value="Genomic_DNA"/>
</dbReference>
<accession>A0A820RP23</accession>
<gene>
    <name evidence="1" type="ORF">OXD698_LOCUS53719</name>
</gene>
<proteinExistence type="predicted"/>
<comment type="caution">
    <text evidence="1">The sequence shown here is derived from an EMBL/GenBank/DDBJ whole genome shotgun (WGS) entry which is preliminary data.</text>
</comment>
<evidence type="ECO:0000313" key="1">
    <source>
        <dbReference type="EMBL" id="CAF4439363.1"/>
    </source>
</evidence>
<protein>
    <submittedName>
        <fullName evidence="1">Uncharacterized protein</fullName>
    </submittedName>
</protein>
<name>A0A820RP23_9BILA</name>
<sequence length="37" mass="4415">HKEGRFFDLYQRLRLDNILPTVNVSYDFNCPSVQSEL</sequence>
<feature type="non-terminal residue" evidence="1">
    <location>
        <position position="1"/>
    </location>
</feature>